<dbReference type="EC" id="2.7.11.1" evidence="1"/>
<evidence type="ECO:0000256" key="8">
    <source>
        <dbReference type="ARBA" id="ARBA00048679"/>
    </source>
</evidence>
<proteinExistence type="predicted"/>
<dbReference type="GO" id="GO:0004674">
    <property type="term" value="F:protein serine/threonine kinase activity"/>
    <property type="evidence" value="ECO:0007669"/>
    <property type="project" value="UniProtKB-KW"/>
</dbReference>
<evidence type="ECO:0000256" key="7">
    <source>
        <dbReference type="ARBA" id="ARBA00047899"/>
    </source>
</evidence>
<dbReference type="PROSITE" id="PS50011">
    <property type="entry name" value="PROTEIN_KINASE_DOM"/>
    <property type="match status" value="1"/>
</dbReference>
<evidence type="ECO:0000313" key="10">
    <source>
        <dbReference type="EMBL" id="OCL33216.1"/>
    </source>
</evidence>
<evidence type="ECO:0000256" key="4">
    <source>
        <dbReference type="ARBA" id="ARBA00022741"/>
    </source>
</evidence>
<dbReference type="SMART" id="SM00220">
    <property type="entry name" value="S_TKc"/>
    <property type="match status" value="1"/>
</dbReference>
<feature type="compositionally biased region" description="Basic and acidic residues" evidence="9">
    <location>
        <begin position="402"/>
        <end position="434"/>
    </location>
</feature>
<evidence type="ECO:0000256" key="6">
    <source>
        <dbReference type="ARBA" id="ARBA00022840"/>
    </source>
</evidence>
<organism evidence="10 11">
    <name type="scientific">Tessaracoccus lapidicaptus</name>
    <dbReference type="NCBI Taxonomy" id="1427523"/>
    <lineage>
        <taxon>Bacteria</taxon>
        <taxon>Bacillati</taxon>
        <taxon>Actinomycetota</taxon>
        <taxon>Actinomycetes</taxon>
        <taxon>Propionibacteriales</taxon>
        <taxon>Propionibacteriaceae</taxon>
        <taxon>Tessaracoccus</taxon>
    </lineage>
</organism>
<evidence type="ECO:0000256" key="9">
    <source>
        <dbReference type="SAM" id="MobiDB-lite"/>
    </source>
</evidence>
<name>A0A1C0AKN3_9ACTN</name>
<protein>
    <recommendedName>
        <fullName evidence="1">non-specific serine/threonine protein kinase</fullName>
        <ecNumber evidence="1">2.7.11.1</ecNumber>
    </recommendedName>
</protein>
<dbReference type="GO" id="GO:0045717">
    <property type="term" value="P:negative regulation of fatty acid biosynthetic process"/>
    <property type="evidence" value="ECO:0007669"/>
    <property type="project" value="UniProtKB-ARBA"/>
</dbReference>
<dbReference type="CDD" id="cd14014">
    <property type="entry name" value="STKc_PknB_like"/>
    <property type="match status" value="1"/>
</dbReference>
<sequence>MEADAVLAHRYRLVHLIASGGMGQVWKAHDAVLDREVAVKVLAAGSRDEAALERFRREAVTMAALQHPNTVLVFDIGTHDGLTFIVMELLPGPTLAQLVATQGPLPESEVARLGAQVAAGLEAAHRAGIVHRDIKPGNLMLGAADEVKIVDFGVARLTQEAAPALTATNTVVGSALYVSPEQARGEPADERSDLYALGCVLTALATGQPPFQSDQLIGALHQHVHSDPPQLTARGVAVSAALEALVAQLLAKNPEDRPASAAEVETRLRAIEAAAAGGPAVGLLAGEATAPLAATVPMASATGTAAGPARRRRAGGAWWVAAGVAVSATVLGALALTQLPDADGGAVSPSPIASPSISPSPSPTPSTQSPTPTAAPATTAAQSAAPDGGGATNEDTVPPGQARDDEPADRGKADEKKPDKADDNAADKGGKPDN</sequence>
<keyword evidence="4" id="KW-0547">Nucleotide-binding</keyword>
<dbReference type="InterPro" id="IPR000719">
    <property type="entry name" value="Prot_kinase_dom"/>
</dbReference>
<dbReference type="AlphaFoldDB" id="A0A1C0AKN3"/>
<evidence type="ECO:0000256" key="5">
    <source>
        <dbReference type="ARBA" id="ARBA00022777"/>
    </source>
</evidence>
<evidence type="ECO:0000256" key="3">
    <source>
        <dbReference type="ARBA" id="ARBA00022679"/>
    </source>
</evidence>
<keyword evidence="6" id="KW-0067">ATP-binding</keyword>
<dbReference type="Pfam" id="PF00069">
    <property type="entry name" value="Pkinase"/>
    <property type="match status" value="1"/>
</dbReference>
<dbReference type="PANTHER" id="PTHR43289">
    <property type="entry name" value="MITOGEN-ACTIVATED PROTEIN KINASE KINASE KINASE 20-RELATED"/>
    <property type="match status" value="1"/>
</dbReference>
<comment type="caution">
    <text evidence="10">The sequence shown here is derived from an EMBL/GenBank/DDBJ whole genome shotgun (WGS) entry which is preliminary data.</text>
</comment>
<dbReference type="InterPro" id="IPR011009">
    <property type="entry name" value="Kinase-like_dom_sf"/>
</dbReference>
<keyword evidence="3" id="KW-0808">Transferase</keyword>
<evidence type="ECO:0000256" key="2">
    <source>
        <dbReference type="ARBA" id="ARBA00022527"/>
    </source>
</evidence>
<accession>A0A1C0AKN3</accession>
<keyword evidence="2" id="KW-0723">Serine/threonine-protein kinase</keyword>
<dbReference type="RefSeq" id="WP_068751782.1">
    <property type="nucleotide sequence ID" value="NZ_LR214441.1"/>
</dbReference>
<dbReference type="InterPro" id="IPR008271">
    <property type="entry name" value="Ser/Thr_kinase_AS"/>
</dbReference>
<keyword evidence="11" id="KW-1185">Reference proteome</keyword>
<comment type="catalytic activity">
    <reaction evidence="7">
        <text>L-threonyl-[protein] + ATP = O-phospho-L-threonyl-[protein] + ADP + H(+)</text>
        <dbReference type="Rhea" id="RHEA:46608"/>
        <dbReference type="Rhea" id="RHEA-COMP:11060"/>
        <dbReference type="Rhea" id="RHEA-COMP:11605"/>
        <dbReference type="ChEBI" id="CHEBI:15378"/>
        <dbReference type="ChEBI" id="CHEBI:30013"/>
        <dbReference type="ChEBI" id="CHEBI:30616"/>
        <dbReference type="ChEBI" id="CHEBI:61977"/>
        <dbReference type="ChEBI" id="CHEBI:456216"/>
        <dbReference type="EC" id="2.7.11.1"/>
    </reaction>
</comment>
<dbReference type="FunFam" id="1.10.510.10:FF:000021">
    <property type="entry name" value="Serine/threonine protein kinase"/>
    <property type="match status" value="1"/>
</dbReference>
<comment type="catalytic activity">
    <reaction evidence="8">
        <text>L-seryl-[protein] + ATP = O-phospho-L-seryl-[protein] + ADP + H(+)</text>
        <dbReference type="Rhea" id="RHEA:17989"/>
        <dbReference type="Rhea" id="RHEA-COMP:9863"/>
        <dbReference type="Rhea" id="RHEA-COMP:11604"/>
        <dbReference type="ChEBI" id="CHEBI:15378"/>
        <dbReference type="ChEBI" id="CHEBI:29999"/>
        <dbReference type="ChEBI" id="CHEBI:30616"/>
        <dbReference type="ChEBI" id="CHEBI:83421"/>
        <dbReference type="ChEBI" id="CHEBI:456216"/>
        <dbReference type="EC" id="2.7.11.1"/>
    </reaction>
</comment>
<dbReference type="GO" id="GO:0005524">
    <property type="term" value="F:ATP binding"/>
    <property type="evidence" value="ECO:0007669"/>
    <property type="project" value="UniProtKB-KW"/>
</dbReference>
<dbReference type="SUPFAM" id="SSF56112">
    <property type="entry name" value="Protein kinase-like (PK-like)"/>
    <property type="match status" value="1"/>
</dbReference>
<dbReference type="EMBL" id="MBQD01000022">
    <property type="protein sequence ID" value="OCL33216.1"/>
    <property type="molecule type" value="Genomic_DNA"/>
</dbReference>
<dbReference type="Gene3D" id="1.10.510.10">
    <property type="entry name" value="Transferase(Phosphotransferase) domain 1"/>
    <property type="match status" value="1"/>
</dbReference>
<evidence type="ECO:0000256" key="1">
    <source>
        <dbReference type="ARBA" id="ARBA00012513"/>
    </source>
</evidence>
<dbReference type="PROSITE" id="PS00108">
    <property type="entry name" value="PROTEIN_KINASE_ST"/>
    <property type="match status" value="1"/>
</dbReference>
<feature type="compositionally biased region" description="Low complexity" evidence="9">
    <location>
        <begin position="365"/>
        <end position="386"/>
    </location>
</feature>
<dbReference type="Proteomes" id="UP000093501">
    <property type="component" value="Unassembled WGS sequence"/>
</dbReference>
<reference evidence="11" key="1">
    <citation type="submission" date="2016-07" db="EMBL/GenBank/DDBJ databases">
        <authorList>
            <person name="Florea S."/>
            <person name="Webb J.S."/>
            <person name="Jaromczyk J."/>
            <person name="Schardl C.L."/>
        </authorList>
    </citation>
    <scope>NUCLEOTIDE SEQUENCE [LARGE SCALE GENOMIC DNA]</scope>
    <source>
        <strain evidence="11">IPBSL-7</strain>
    </source>
</reference>
<gene>
    <name evidence="10" type="ORF">BCR15_05115</name>
</gene>
<keyword evidence="5" id="KW-0418">Kinase</keyword>
<dbReference type="PANTHER" id="PTHR43289:SF6">
    <property type="entry name" value="SERINE_THREONINE-PROTEIN KINASE NEKL-3"/>
    <property type="match status" value="1"/>
</dbReference>
<feature type="compositionally biased region" description="Low complexity" evidence="9">
    <location>
        <begin position="348"/>
        <end position="357"/>
    </location>
</feature>
<dbReference type="FunFam" id="3.30.200.20:FF:000035">
    <property type="entry name" value="Serine/threonine protein kinase Stk1"/>
    <property type="match status" value="1"/>
</dbReference>
<evidence type="ECO:0000313" key="11">
    <source>
        <dbReference type="Proteomes" id="UP000093501"/>
    </source>
</evidence>
<feature type="region of interest" description="Disordered" evidence="9">
    <location>
        <begin position="343"/>
        <end position="434"/>
    </location>
</feature>
<dbReference type="Gene3D" id="3.30.200.20">
    <property type="entry name" value="Phosphorylase Kinase, domain 1"/>
    <property type="match status" value="1"/>
</dbReference>